<dbReference type="PANTHER" id="PTHR31462:SF5">
    <property type="entry name" value="ENDOSOMAL_LYSOSOMAL PROTON CHANNEL TMEM175"/>
    <property type="match status" value="1"/>
</dbReference>
<dbReference type="PANTHER" id="PTHR31462">
    <property type="entry name" value="ENDOSOMAL/LYSOSOMAL POTASSIUM CHANNEL TMEM175"/>
    <property type="match status" value="1"/>
</dbReference>
<evidence type="ECO:0000256" key="1">
    <source>
        <dbReference type="ARBA" id="ARBA00004141"/>
    </source>
</evidence>
<evidence type="ECO:0000256" key="9">
    <source>
        <dbReference type="ARBA" id="ARBA00023065"/>
    </source>
</evidence>
<evidence type="ECO:0000313" key="14">
    <source>
        <dbReference type="EMBL" id="WAX58154.1"/>
    </source>
</evidence>
<gene>
    <name evidence="14" type="ORF">M6B22_05140</name>
</gene>
<dbReference type="EMBL" id="CP097463">
    <property type="protein sequence ID" value="WAX58154.1"/>
    <property type="molecule type" value="Genomic_DNA"/>
</dbReference>
<feature type="transmembrane region" description="Helical" evidence="13">
    <location>
        <begin position="12"/>
        <end position="29"/>
    </location>
</feature>
<evidence type="ECO:0000256" key="10">
    <source>
        <dbReference type="ARBA" id="ARBA00023136"/>
    </source>
</evidence>
<sequence>MPTTRLEAFSDGVLAIVITIMVLELRVPTGDDLAALRHSTGSGLLTYLISFVFIGIYWNNHHHMFQVTEQVTGATLWANLHLLFWLSLLPFTTAWVDTTGFARTPVTSYGVNLLAAGLAYVVLQRVIIRFQGPDSALRRAVGRDTKAKASLLLYVLGIGVCGVLGHVAAPGAIVVAMICFVTAPLLWLVPDRRITRVVAERPAGG</sequence>
<evidence type="ECO:0000256" key="8">
    <source>
        <dbReference type="ARBA" id="ARBA00022989"/>
    </source>
</evidence>
<organism evidence="14 15">
    <name type="scientific">Jatrophihabitans cynanchi</name>
    <dbReference type="NCBI Taxonomy" id="2944128"/>
    <lineage>
        <taxon>Bacteria</taxon>
        <taxon>Bacillati</taxon>
        <taxon>Actinomycetota</taxon>
        <taxon>Actinomycetes</taxon>
        <taxon>Jatrophihabitantales</taxon>
        <taxon>Jatrophihabitantaceae</taxon>
        <taxon>Jatrophihabitans</taxon>
    </lineage>
</organism>
<feature type="transmembrane region" description="Helical" evidence="13">
    <location>
        <begin position="41"/>
        <end position="59"/>
    </location>
</feature>
<evidence type="ECO:0000256" key="3">
    <source>
        <dbReference type="ARBA" id="ARBA00022448"/>
    </source>
</evidence>
<evidence type="ECO:0000256" key="7">
    <source>
        <dbReference type="ARBA" id="ARBA00022958"/>
    </source>
</evidence>
<comment type="similarity">
    <text evidence="2">Belongs to the TMEM175 family.</text>
</comment>
<reference evidence="14" key="1">
    <citation type="submission" date="2022-05" db="EMBL/GenBank/DDBJ databases">
        <title>Jatrophihabitans sp. SB3-54 whole genome sequence.</title>
        <authorList>
            <person name="Suh M.K."/>
            <person name="Eom M.K."/>
            <person name="Kim J.S."/>
            <person name="Kim H.S."/>
            <person name="Do H.E."/>
            <person name="Shin Y.K."/>
            <person name="Lee J.-S."/>
        </authorList>
    </citation>
    <scope>NUCLEOTIDE SEQUENCE</scope>
    <source>
        <strain evidence="14">SB3-54</strain>
    </source>
</reference>
<evidence type="ECO:0000256" key="4">
    <source>
        <dbReference type="ARBA" id="ARBA00022538"/>
    </source>
</evidence>
<keyword evidence="11" id="KW-0407">Ion channel</keyword>
<evidence type="ECO:0000256" key="5">
    <source>
        <dbReference type="ARBA" id="ARBA00022692"/>
    </source>
</evidence>
<keyword evidence="15" id="KW-1185">Reference proteome</keyword>
<evidence type="ECO:0000256" key="2">
    <source>
        <dbReference type="ARBA" id="ARBA00006920"/>
    </source>
</evidence>
<evidence type="ECO:0000256" key="6">
    <source>
        <dbReference type="ARBA" id="ARBA00022826"/>
    </source>
</evidence>
<keyword evidence="3" id="KW-0813">Transport</keyword>
<evidence type="ECO:0000256" key="12">
    <source>
        <dbReference type="ARBA" id="ARBA00034430"/>
    </source>
</evidence>
<keyword evidence="5 13" id="KW-0812">Transmembrane</keyword>
<dbReference type="RefSeq" id="WP_269444704.1">
    <property type="nucleotide sequence ID" value="NZ_CP097463.1"/>
</dbReference>
<accession>A0ABY7K499</accession>
<proteinExistence type="inferred from homology"/>
<comment type="catalytic activity">
    <reaction evidence="12">
        <text>K(+)(in) = K(+)(out)</text>
        <dbReference type="Rhea" id="RHEA:29463"/>
        <dbReference type="ChEBI" id="CHEBI:29103"/>
    </reaction>
</comment>
<feature type="transmembrane region" description="Helical" evidence="13">
    <location>
        <begin position="109"/>
        <end position="128"/>
    </location>
</feature>
<keyword evidence="8 13" id="KW-1133">Transmembrane helix</keyword>
<name>A0ABY7K499_9ACTN</name>
<dbReference type="Proteomes" id="UP001164693">
    <property type="component" value="Chromosome"/>
</dbReference>
<keyword evidence="4" id="KW-0633">Potassium transport</keyword>
<keyword evidence="10 13" id="KW-0472">Membrane</keyword>
<feature type="transmembrane region" description="Helical" evidence="13">
    <location>
        <begin position="149"/>
        <end position="165"/>
    </location>
</feature>
<keyword evidence="7" id="KW-0630">Potassium</keyword>
<dbReference type="InterPro" id="IPR010617">
    <property type="entry name" value="TMEM175-like"/>
</dbReference>
<keyword evidence="9" id="KW-0406">Ion transport</keyword>
<evidence type="ECO:0000256" key="13">
    <source>
        <dbReference type="SAM" id="Phobius"/>
    </source>
</evidence>
<evidence type="ECO:0000256" key="11">
    <source>
        <dbReference type="ARBA" id="ARBA00023303"/>
    </source>
</evidence>
<evidence type="ECO:0000313" key="15">
    <source>
        <dbReference type="Proteomes" id="UP001164693"/>
    </source>
</evidence>
<comment type="subcellular location">
    <subcellularLocation>
        <location evidence="1">Membrane</location>
        <topology evidence="1">Multi-pass membrane protein</topology>
    </subcellularLocation>
</comment>
<keyword evidence="6" id="KW-0631">Potassium channel</keyword>
<protein>
    <submittedName>
        <fullName evidence="14">TMEM175 family protein</fullName>
    </submittedName>
</protein>
<dbReference type="Pfam" id="PF06736">
    <property type="entry name" value="TMEM175"/>
    <property type="match status" value="1"/>
</dbReference>
<feature type="transmembrane region" description="Helical" evidence="13">
    <location>
        <begin position="71"/>
        <end position="89"/>
    </location>
</feature>
<feature type="transmembrane region" description="Helical" evidence="13">
    <location>
        <begin position="171"/>
        <end position="189"/>
    </location>
</feature>